<dbReference type="CDD" id="cd17541">
    <property type="entry name" value="REC_CheB-like"/>
    <property type="match status" value="1"/>
</dbReference>
<dbReference type="GO" id="GO:0008168">
    <property type="term" value="F:methyltransferase activity"/>
    <property type="evidence" value="ECO:0007669"/>
    <property type="project" value="UniProtKB-KW"/>
</dbReference>
<accession>A0A4R4DGX9</accession>
<comment type="function">
    <text evidence="4">Involved in chemotaxis. Part of a chemotaxis signal transduction system that modulates chemotaxis in response to various stimuli. Catalyzes the demethylation of specific methylglutamate residues introduced into the chemoreceptors (methyl-accepting chemotaxis proteins or MCP) by CheR. Also mediates the irreversible deamidation of specific glutamine residues to glutamic acid.</text>
</comment>
<keyword evidence="9" id="KW-0808">Transferase</keyword>
<dbReference type="PANTHER" id="PTHR42872:SF3">
    <property type="entry name" value="PROTEIN-GLUTAMATE METHYLESTERASE_PROTEIN-GLUTAMINE GLUTAMINASE 1"/>
    <property type="match status" value="1"/>
</dbReference>
<feature type="domain" description="Response regulatory" evidence="7">
    <location>
        <begin position="1"/>
        <end position="121"/>
    </location>
</feature>
<feature type="domain" description="CheB-type methylesterase" evidence="8">
    <location>
        <begin position="163"/>
        <end position="351"/>
    </location>
</feature>
<dbReference type="PANTHER" id="PTHR42872">
    <property type="entry name" value="PROTEIN-GLUTAMATE METHYLESTERASE/PROTEIN-GLUTAMINE GLUTAMINASE"/>
    <property type="match status" value="1"/>
</dbReference>
<comment type="similarity">
    <text evidence="4">Belongs to the CheB family.</text>
</comment>
<dbReference type="SUPFAM" id="SSF52738">
    <property type="entry name" value="Methylesterase CheB, C-terminal domain"/>
    <property type="match status" value="1"/>
</dbReference>
<dbReference type="SMART" id="SM00448">
    <property type="entry name" value="REC"/>
    <property type="match status" value="1"/>
</dbReference>
<dbReference type="InterPro" id="IPR035909">
    <property type="entry name" value="CheB_C"/>
</dbReference>
<dbReference type="Pfam" id="PF00072">
    <property type="entry name" value="Response_reg"/>
    <property type="match status" value="1"/>
</dbReference>
<organism evidence="9 10">
    <name type="scientific">Roseicella aquatilis</name>
    <dbReference type="NCBI Taxonomy" id="2527868"/>
    <lineage>
        <taxon>Bacteria</taxon>
        <taxon>Pseudomonadati</taxon>
        <taxon>Pseudomonadota</taxon>
        <taxon>Alphaproteobacteria</taxon>
        <taxon>Acetobacterales</taxon>
        <taxon>Roseomonadaceae</taxon>
        <taxon>Roseicella</taxon>
    </lineage>
</organism>
<evidence type="ECO:0000256" key="5">
    <source>
        <dbReference type="PROSITE-ProRule" id="PRU00050"/>
    </source>
</evidence>
<comment type="catalytic activity">
    <reaction evidence="3 4">
        <text>[protein]-L-glutamate 5-O-methyl ester + H2O = L-glutamyl-[protein] + methanol + H(+)</text>
        <dbReference type="Rhea" id="RHEA:23236"/>
        <dbReference type="Rhea" id="RHEA-COMP:10208"/>
        <dbReference type="Rhea" id="RHEA-COMP:10311"/>
        <dbReference type="ChEBI" id="CHEBI:15377"/>
        <dbReference type="ChEBI" id="CHEBI:15378"/>
        <dbReference type="ChEBI" id="CHEBI:17790"/>
        <dbReference type="ChEBI" id="CHEBI:29973"/>
        <dbReference type="ChEBI" id="CHEBI:82795"/>
        <dbReference type="EC" id="3.1.1.61"/>
    </reaction>
</comment>
<keyword evidence="4 6" id="KW-0597">Phosphoprotein</keyword>
<comment type="PTM">
    <text evidence="4">Phosphorylated by CheA. Phosphorylation of the N-terminal regulatory domain activates the methylesterase activity.</text>
</comment>
<keyword evidence="1 4" id="KW-0145">Chemotaxis</keyword>
<dbReference type="InterPro" id="IPR011006">
    <property type="entry name" value="CheY-like_superfamily"/>
</dbReference>
<dbReference type="InterPro" id="IPR000673">
    <property type="entry name" value="Sig_transdc_resp-reg_Me-estase"/>
</dbReference>
<feature type="active site" evidence="4 5">
    <location>
        <position position="202"/>
    </location>
</feature>
<evidence type="ECO:0000256" key="4">
    <source>
        <dbReference type="HAMAP-Rule" id="MF_00099"/>
    </source>
</evidence>
<dbReference type="EMBL" id="SKBM01000016">
    <property type="protein sequence ID" value="TCZ58650.1"/>
    <property type="molecule type" value="Genomic_DNA"/>
</dbReference>
<gene>
    <name evidence="4 9" type="primary">cheB</name>
    <name evidence="9" type="ORF">EXY23_17000</name>
</gene>
<evidence type="ECO:0000256" key="3">
    <source>
        <dbReference type="ARBA" id="ARBA00048267"/>
    </source>
</evidence>
<dbReference type="GO" id="GO:0000156">
    <property type="term" value="F:phosphorelay response regulator activity"/>
    <property type="evidence" value="ECO:0007669"/>
    <property type="project" value="InterPro"/>
</dbReference>
<dbReference type="OrthoDB" id="9793421at2"/>
<feature type="modified residue" description="4-aspartylphosphate" evidence="4 6">
    <location>
        <position position="54"/>
    </location>
</feature>
<dbReference type="Gene3D" id="3.40.50.180">
    <property type="entry name" value="Methylesterase CheB, C-terminal domain"/>
    <property type="match status" value="1"/>
</dbReference>
<reference evidence="9 10" key="1">
    <citation type="submission" date="2019-03" db="EMBL/GenBank/DDBJ databases">
        <title>Paracraurococcus aquatilis NE82 genome sequence.</title>
        <authorList>
            <person name="Zhao Y."/>
            <person name="Du Z."/>
        </authorList>
    </citation>
    <scope>NUCLEOTIDE SEQUENCE [LARGE SCALE GENOMIC DNA]</scope>
    <source>
        <strain evidence="9 10">NE82</strain>
    </source>
</reference>
<evidence type="ECO:0000259" key="7">
    <source>
        <dbReference type="PROSITE" id="PS50110"/>
    </source>
</evidence>
<dbReference type="GO" id="GO:0032259">
    <property type="term" value="P:methylation"/>
    <property type="evidence" value="ECO:0007669"/>
    <property type="project" value="UniProtKB-KW"/>
</dbReference>
<feature type="active site" evidence="4 5">
    <location>
        <position position="298"/>
    </location>
</feature>
<dbReference type="GO" id="GO:0005737">
    <property type="term" value="C:cytoplasm"/>
    <property type="evidence" value="ECO:0007669"/>
    <property type="project" value="UniProtKB-SubCell"/>
</dbReference>
<evidence type="ECO:0000259" key="8">
    <source>
        <dbReference type="PROSITE" id="PS50122"/>
    </source>
</evidence>
<dbReference type="EC" id="3.5.1.44" evidence="4"/>
<dbReference type="GO" id="GO:0006935">
    <property type="term" value="P:chemotaxis"/>
    <property type="evidence" value="ECO:0007669"/>
    <property type="project" value="UniProtKB-UniRule"/>
</dbReference>
<evidence type="ECO:0000313" key="10">
    <source>
        <dbReference type="Proteomes" id="UP000295023"/>
    </source>
</evidence>
<evidence type="ECO:0000256" key="6">
    <source>
        <dbReference type="PROSITE-ProRule" id="PRU00169"/>
    </source>
</evidence>
<protein>
    <recommendedName>
        <fullName evidence="4">Protein-glutamate methylesterase/protein-glutamine glutaminase</fullName>
        <ecNumber evidence="4">3.1.1.61</ecNumber>
        <ecNumber evidence="4">3.5.1.44</ecNumber>
    </recommendedName>
</protein>
<dbReference type="Pfam" id="PF01339">
    <property type="entry name" value="CheB_methylest"/>
    <property type="match status" value="1"/>
</dbReference>
<evidence type="ECO:0000313" key="9">
    <source>
        <dbReference type="EMBL" id="TCZ58650.1"/>
    </source>
</evidence>
<sequence length="361" mass="36545">MLCDDSATVRSALARLLEADPAIRVVARAANGQEAVTMLAGLPAAQRPQVVLLDLEMPVMDGMTALPLLLRQSPRPAVIVASALTQRGAATAMAALRAGAADYIPKPGAAGGGLNDPAFRAEILAKVKGWARMGATAIGPAAASPRPAMAAVPRPVRPPPQLPMRGLRAIGIGCSTGGPQALATLVQGLTRPLPVPVLVVQHMPAGFTAMLADHLDRLGRLPCAEARDGEALRPGRLYLAPGNRHLLVEAAGTGMVARLSDAPPENFCRPAVDPMLRSLAACCGGHVLAVILTGMGQDGMLGCRAVAQAGGTVLAQDEASSVVWGMPGAVAKAGLAQALLPPAALAEQVLAAAGFPAGAMA</sequence>
<comment type="subcellular location">
    <subcellularLocation>
        <location evidence="4">Cytoplasm</location>
    </subcellularLocation>
</comment>
<dbReference type="AlphaFoldDB" id="A0A4R4DGX9"/>
<dbReference type="GO" id="GO:0050568">
    <property type="term" value="F:protein-glutamine glutaminase activity"/>
    <property type="evidence" value="ECO:0007669"/>
    <property type="project" value="UniProtKB-UniRule"/>
</dbReference>
<comment type="domain">
    <text evidence="4">Contains a C-terminal catalytic domain, and an N-terminal region which modulates catalytic activity.</text>
</comment>
<dbReference type="HAMAP" id="MF_00099">
    <property type="entry name" value="CheB_chemtxs"/>
    <property type="match status" value="1"/>
</dbReference>
<keyword evidence="10" id="KW-1185">Reference proteome</keyword>
<proteinExistence type="inferred from homology"/>
<keyword evidence="4" id="KW-0963">Cytoplasm</keyword>
<dbReference type="InterPro" id="IPR001789">
    <property type="entry name" value="Sig_transdc_resp-reg_receiver"/>
</dbReference>
<dbReference type="NCBIfam" id="NF001965">
    <property type="entry name" value="PRK00742.1"/>
    <property type="match status" value="1"/>
</dbReference>
<keyword evidence="9" id="KW-0489">Methyltransferase</keyword>
<dbReference type="Gene3D" id="3.40.50.2300">
    <property type="match status" value="1"/>
</dbReference>
<evidence type="ECO:0000256" key="1">
    <source>
        <dbReference type="ARBA" id="ARBA00022500"/>
    </source>
</evidence>
<comment type="caution">
    <text evidence="9">The sequence shown here is derived from an EMBL/GenBank/DDBJ whole genome shotgun (WGS) entry which is preliminary data.</text>
</comment>
<feature type="active site" evidence="4 5">
    <location>
        <position position="175"/>
    </location>
</feature>
<dbReference type="Proteomes" id="UP000295023">
    <property type="component" value="Unassembled WGS sequence"/>
</dbReference>
<keyword evidence="2 4" id="KW-0378">Hydrolase</keyword>
<dbReference type="PROSITE" id="PS50122">
    <property type="entry name" value="CHEB"/>
    <property type="match status" value="1"/>
</dbReference>
<dbReference type="GO" id="GO:0008984">
    <property type="term" value="F:protein-glutamate methylesterase activity"/>
    <property type="evidence" value="ECO:0007669"/>
    <property type="project" value="UniProtKB-UniRule"/>
</dbReference>
<dbReference type="CDD" id="cd16432">
    <property type="entry name" value="CheB_Rec"/>
    <property type="match status" value="1"/>
</dbReference>
<dbReference type="EC" id="3.1.1.61" evidence="4"/>
<evidence type="ECO:0000256" key="2">
    <source>
        <dbReference type="ARBA" id="ARBA00022801"/>
    </source>
</evidence>
<dbReference type="PROSITE" id="PS50110">
    <property type="entry name" value="RESPONSE_REGULATORY"/>
    <property type="match status" value="1"/>
</dbReference>
<name>A0A4R4DGX9_9PROT</name>
<dbReference type="SUPFAM" id="SSF52172">
    <property type="entry name" value="CheY-like"/>
    <property type="match status" value="1"/>
</dbReference>
<dbReference type="PIRSF" id="PIRSF000876">
    <property type="entry name" value="RR_chemtxs_CheB"/>
    <property type="match status" value="1"/>
</dbReference>
<dbReference type="InterPro" id="IPR008248">
    <property type="entry name" value="CheB-like"/>
</dbReference>
<comment type="catalytic activity">
    <reaction evidence="4">
        <text>L-glutaminyl-[protein] + H2O = L-glutamyl-[protein] + NH4(+)</text>
        <dbReference type="Rhea" id="RHEA:16441"/>
        <dbReference type="Rhea" id="RHEA-COMP:10207"/>
        <dbReference type="Rhea" id="RHEA-COMP:10208"/>
        <dbReference type="ChEBI" id="CHEBI:15377"/>
        <dbReference type="ChEBI" id="CHEBI:28938"/>
        <dbReference type="ChEBI" id="CHEBI:29973"/>
        <dbReference type="ChEBI" id="CHEBI:30011"/>
        <dbReference type="EC" id="3.5.1.44"/>
    </reaction>
</comment>